<evidence type="ECO:0000256" key="4">
    <source>
        <dbReference type="ARBA" id="ARBA00023136"/>
    </source>
</evidence>
<evidence type="ECO:0000313" key="8">
    <source>
        <dbReference type="EMBL" id="TNN55886.1"/>
    </source>
</evidence>
<dbReference type="PROSITE" id="PS50105">
    <property type="entry name" value="SAM_DOMAIN"/>
    <property type="match status" value="1"/>
</dbReference>
<protein>
    <submittedName>
        <fullName evidence="8">Ephrin type-B receptor 1</fullName>
    </submittedName>
</protein>
<dbReference type="FunFam" id="1.10.150.50:FF:000001">
    <property type="entry name" value="Ephrin type-A receptor 5"/>
    <property type="match status" value="1"/>
</dbReference>
<evidence type="ECO:0000256" key="2">
    <source>
        <dbReference type="ARBA" id="ARBA00022741"/>
    </source>
</evidence>
<dbReference type="GO" id="GO:0007411">
    <property type="term" value="P:axon guidance"/>
    <property type="evidence" value="ECO:0007669"/>
    <property type="project" value="TreeGrafter"/>
</dbReference>
<keyword evidence="3" id="KW-0067">ATP-binding</keyword>
<keyword evidence="4" id="KW-0472">Membrane</keyword>
<dbReference type="Proteomes" id="UP000314294">
    <property type="component" value="Unassembled WGS sequence"/>
</dbReference>
<dbReference type="InterPro" id="IPR011009">
    <property type="entry name" value="Kinase-like_dom_sf"/>
</dbReference>
<dbReference type="GO" id="GO:0030425">
    <property type="term" value="C:dendrite"/>
    <property type="evidence" value="ECO:0007669"/>
    <property type="project" value="TreeGrafter"/>
</dbReference>
<dbReference type="SUPFAM" id="SSF47769">
    <property type="entry name" value="SAM/Pointed domain"/>
    <property type="match status" value="1"/>
</dbReference>
<keyword evidence="5 8" id="KW-0675">Receptor</keyword>
<dbReference type="Pfam" id="PF07647">
    <property type="entry name" value="SAM_2"/>
    <property type="match status" value="1"/>
</dbReference>
<comment type="caution">
    <text evidence="8">The sequence shown here is derived from an EMBL/GenBank/DDBJ whole genome shotgun (WGS) entry which is preliminary data.</text>
</comment>
<evidence type="ECO:0000256" key="1">
    <source>
        <dbReference type="ARBA" id="ARBA00004167"/>
    </source>
</evidence>
<dbReference type="OrthoDB" id="4062651at2759"/>
<dbReference type="Gene3D" id="1.10.150.50">
    <property type="entry name" value="Transcription Factor, Ets-1"/>
    <property type="match status" value="1"/>
</dbReference>
<evidence type="ECO:0000259" key="7">
    <source>
        <dbReference type="PROSITE" id="PS50105"/>
    </source>
</evidence>
<evidence type="ECO:0000256" key="3">
    <source>
        <dbReference type="ARBA" id="ARBA00022840"/>
    </source>
</evidence>
<evidence type="ECO:0000256" key="6">
    <source>
        <dbReference type="ARBA" id="ARBA00023180"/>
    </source>
</evidence>
<dbReference type="GO" id="GO:0005005">
    <property type="term" value="F:transmembrane-ephrin receptor activity"/>
    <property type="evidence" value="ECO:0007669"/>
    <property type="project" value="TreeGrafter"/>
</dbReference>
<reference evidence="8 9" key="1">
    <citation type="submission" date="2019-03" db="EMBL/GenBank/DDBJ databases">
        <title>First draft genome of Liparis tanakae, snailfish: a comprehensive survey of snailfish specific genes.</title>
        <authorList>
            <person name="Kim W."/>
            <person name="Song I."/>
            <person name="Jeong J.-H."/>
            <person name="Kim D."/>
            <person name="Kim S."/>
            <person name="Ryu S."/>
            <person name="Song J.Y."/>
            <person name="Lee S.K."/>
        </authorList>
    </citation>
    <scope>NUCLEOTIDE SEQUENCE [LARGE SCALE GENOMIC DNA]</scope>
    <source>
        <tissue evidence="8">Muscle</tissue>
    </source>
</reference>
<feature type="domain" description="SAM" evidence="7">
    <location>
        <begin position="103"/>
        <end position="167"/>
    </location>
</feature>
<organism evidence="8 9">
    <name type="scientific">Liparis tanakae</name>
    <name type="common">Tanaka's snailfish</name>
    <dbReference type="NCBI Taxonomy" id="230148"/>
    <lineage>
        <taxon>Eukaryota</taxon>
        <taxon>Metazoa</taxon>
        <taxon>Chordata</taxon>
        <taxon>Craniata</taxon>
        <taxon>Vertebrata</taxon>
        <taxon>Euteleostomi</taxon>
        <taxon>Actinopterygii</taxon>
        <taxon>Neopterygii</taxon>
        <taxon>Teleostei</taxon>
        <taxon>Neoteleostei</taxon>
        <taxon>Acanthomorphata</taxon>
        <taxon>Eupercaria</taxon>
        <taxon>Perciformes</taxon>
        <taxon>Cottioidei</taxon>
        <taxon>Cottales</taxon>
        <taxon>Liparidae</taxon>
        <taxon>Liparis</taxon>
    </lineage>
</organism>
<dbReference type="GO" id="GO:0005524">
    <property type="term" value="F:ATP binding"/>
    <property type="evidence" value="ECO:0007669"/>
    <property type="project" value="UniProtKB-KW"/>
</dbReference>
<name>A0A4Z2GQZ4_9TELE</name>
<dbReference type="EMBL" id="SRLO01000443">
    <property type="protein sequence ID" value="TNN55886.1"/>
    <property type="molecule type" value="Genomic_DNA"/>
</dbReference>
<dbReference type="InterPro" id="IPR013761">
    <property type="entry name" value="SAM/pointed_sf"/>
</dbReference>
<keyword evidence="2" id="KW-0547">Nucleotide-binding</keyword>
<dbReference type="Gene3D" id="1.10.510.10">
    <property type="entry name" value="Transferase(Phosphotransferase) domain 1"/>
    <property type="match status" value="1"/>
</dbReference>
<dbReference type="Pfam" id="PF07714">
    <property type="entry name" value="PK_Tyr_Ser-Thr"/>
    <property type="match status" value="1"/>
</dbReference>
<proteinExistence type="predicted"/>
<dbReference type="InterPro" id="IPR001245">
    <property type="entry name" value="Ser-Thr/Tyr_kinase_cat_dom"/>
</dbReference>
<gene>
    <name evidence="8" type="primary">EPHB1_0</name>
    <name evidence="8" type="ORF">EYF80_033885</name>
</gene>
<dbReference type="InterPro" id="IPR001660">
    <property type="entry name" value="SAM"/>
</dbReference>
<dbReference type="CDD" id="cd09551">
    <property type="entry name" value="SAM_EPH-B1"/>
    <property type="match status" value="1"/>
</dbReference>
<dbReference type="InterPro" id="IPR042819">
    <property type="entry name" value="EphB1_SAM"/>
</dbReference>
<accession>A0A4Z2GQZ4</accession>
<dbReference type="SMART" id="SM00454">
    <property type="entry name" value="SAM"/>
    <property type="match status" value="1"/>
</dbReference>
<keyword evidence="9" id="KW-1185">Reference proteome</keyword>
<dbReference type="AlphaFoldDB" id="A0A4Z2GQZ4"/>
<evidence type="ECO:0000256" key="5">
    <source>
        <dbReference type="ARBA" id="ARBA00023170"/>
    </source>
</evidence>
<dbReference type="GO" id="GO:0005886">
    <property type="term" value="C:plasma membrane"/>
    <property type="evidence" value="ECO:0007669"/>
    <property type="project" value="TreeGrafter"/>
</dbReference>
<evidence type="ECO:0000313" key="9">
    <source>
        <dbReference type="Proteomes" id="UP000314294"/>
    </source>
</evidence>
<comment type="subcellular location">
    <subcellularLocation>
        <location evidence="1">Membrane</location>
        <topology evidence="1">Single-pass membrane protein</topology>
    </subcellularLocation>
</comment>
<dbReference type="InterPro" id="IPR050449">
    <property type="entry name" value="Ephrin_rcpt_TKs"/>
</dbReference>
<dbReference type="PANTHER" id="PTHR46877">
    <property type="entry name" value="EPH RECEPTOR A5"/>
    <property type="match status" value="1"/>
</dbReference>
<dbReference type="SUPFAM" id="SSF56112">
    <property type="entry name" value="Protein kinase-like (PK-like)"/>
    <property type="match status" value="1"/>
</dbReference>
<sequence length="176" mass="19727">MLPQWASSKHCGTNAGRRTGTAQRVINAIEQDYRLPPPMDCPSALHQLMLDCWQKDRNVRPRFTDIVSTLDKMIRNPTSLKAVANIPAVPSQPLLDRSIPDFNTFSSVEDWLAAIKMSQYRDNFLNSGFTSLQLVAQMTSEDLLRIGVTLAGHQKKILSNIQSMRVQMSQSPTPMA</sequence>
<keyword evidence="6" id="KW-0325">Glycoprotein</keyword>
<dbReference type="PANTHER" id="PTHR46877:SF17">
    <property type="entry name" value="EPHRIN TYPE-B RECEPTOR 1"/>
    <property type="match status" value="1"/>
</dbReference>